<dbReference type="Proteomes" id="UP000199249">
    <property type="component" value="Unassembled WGS sequence"/>
</dbReference>
<evidence type="ECO:0000259" key="11">
    <source>
        <dbReference type="PROSITE" id="PS50059"/>
    </source>
</evidence>
<comment type="subcellular location">
    <subcellularLocation>
        <location evidence="2">Cytoplasm</location>
    </subcellularLocation>
</comment>
<dbReference type="GO" id="GO:0003755">
    <property type="term" value="F:peptidyl-prolyl cis-trans isomerase activity"/>
    <property type="evidence" value="ECO:0007669"/>
    <property type="project" value="UniProtKB-UniRule"/>
</dbReference>
<keyword evidence="13" id="KW-1185">Reference proteome</keyword>
<feature type="domain" description="PPIase FKBP-type" evidence="11">
    <location>
        <begin position="7"/>
        <end position="87"/>
    </location>
</feature>
<evidence type="ECO:0000313" key="13">
    <source>
        <dbReference type="Proteomes" id="UP000199249"/>
    </source>
</evidence>
<evidence type="ECO:0000256" key="5">
    <source>
        <dbReference type="ARBA" id="ARBA00023110"/>
    </source>
</evidence>
<gene>
    <name evidence="12" type="ORF">SAMN04488069_11136</name>
</gene>
<comment type="similarity">
    <text evidence="3 10">Belongs to the FKBP-type PPIase family.</text>
</comment>
<dbReference type="STRING" id="651662.SAMN04488069_11136"/>
<evidence type="ECO:0000256" key="3">
    <source>
        <dbReference type="ARBA" id="ARBA00006577"/>
    </source>
</evidence>
<dbReference type="SUPFAM" id="SSF54534">
    <property type="entry name" value="FKBP-like"/>
    <property type="match status" value="1"/>
</dbReference>
<sequence length="171" mass="18947">MTQISPNKVVTITYDLSVTDENQEKILVESADTDAPMVFLFGQSGLPEEFERQLDGKNSGDPFSFSLTPEQAYGDYDEQAVVDIPRNVFEIDGQTDEEMLQVGNFLPMADNQGHHMQGKVVEIGTDAIKMDFNHPLAGMVMHFDGKVAEVREATAEEMDHGHVHGEGGHQH</sequence>
<dbReference type="Gene3D" id="3.10.50.40">
    <property type="match status" value="1"/>
</dbReference>
<dbReference type="PANTHER" id="PTHR47861:SF3">
    <property type="entry name" value="FKBP-TYPE PEPTIDYL-PROLYL CIS-TRANS ISOMERASE SLYD"/>
    <property type="match status" value="1"/>
</dbReference>
<dbReference type="Pfam" id="PF00254">
    <property type="entry name" value="FKBP_C"/>
    <property type="match status" value="1"/>
</dbReference>
<evidence type="ECO:0000256" key="7">
    <source>
        <dbReference type="ARBA" id="ARBA00023235"/>
    </source>
</evidence>
<name>A0A1H3LKX4_9BACT</name>
<evidence type="ECO:0000256" key="1">
    <source>
        <dbReference type="ARBA" id="ARBA00000971"/>
    </source>
</evidence>
<keyword evidence="5 9" id="KW-0697">Rotamase</keyword>
<dbReference type="GO" id="GO:0042026">
    <property type="term" value="P:protein refolding"/>
    <property type="evidence" value="ECO:0007669"/>
    <property type="project" value="UniProtKB-ARBA"/>
</dbReference>
<dbReference type="InterPro" id="IPR048261">
    <property type="entry name" value="SlpA/SlyD-like_ins_sf"/>
</dbReference>
<proteinExistence type="inferred from homology"/>
<evidence type="ECO:0000256" key="10">
    <source>
        <dbReference type="RuleBase" id="RU003915"/>
    </source>
</evidence>
<protein>
    <recommendedName>
        <fullName evidence="10">Peptidyl-prolyl cis-trans isomerase</fullName>
        <ecNumber evidence="10">5.2.1.8</ecNumber>
    </recommendedName>
</protein>
<comment type="function">
    <text evidence="8">Also involved in hydrogenase metallocenter assembly, probably by participating in the nickel insertion step. This function in hydrogenase biosynthesis requires chaperone activity and the presence of the metal-binding domain, but not PPIase activity.</text>
</comment>
<organism evidence="12 13">
    <name type="scientific">Hymenobacter psychrophilus</name>
    <dbReference type="NCBI Taxonomy" id="651662"/>
    <lineage>
        <taxon>Bacteria</taxon>
        <taxon>Pseudomonadati</taxon>
        <taxon>Bacteroidota</taxon>
        <taxon>Cytophagia</taxon>
        <taxon>Cytophagales</taxon>
        <taxon>Hymenobacteraceae</taxon>
        <taxon>Hymenobacter</taxon>
    </lineage>
</organism>
<dbReference type="InterPro" id="IPR046357">
    <property type="entry name" value="PPIase_dom_sf"/>
</dbReference>
<evidence type="ECO:0000256" key="8">
    <source>
        <dbReference type="ARBA" id="ARBA00037071"/>
    </source>
</evidence>
<dbReference type="EMBL" id="FNOV01000011">
    <property type="protein sequence ID" value="SDY65167.1"/>
    <property type="molecule type" value="Genomic_DNA"/>
</dbReference>
<evidence type="ECO:0000256" key="6">
    <source>
        <dbReference type="ARBA" id="ARBA00023186"/>
    </source>
</evidence>
<accession>A0A1H3LKX4</accession>
<evidence type="ECO:0000313" key="12">
    <source>
        <dbReference type="EMBL" id="SDY65167.1"/>
    </source>
</evidence>
<dbReference type="PANTHER" id="PTHR47861">
    <property type="entry name" value="FKBP-TYPE PEPTIDYL-PROLYL CIS-TRANS ISOMERASE SLYD"/>
    <property type="match status" value="1"/>
</dbReference>
<evidence type="ECO:0000256" key="4">
    <source>
        <dbReference type="ARBA" id="ARBA00022490"/>
    </source>
</evidence>
<dbReference type="OrthoDB" id="9808891at2"/>
<dbReference type="InterPro" id="IPR001179">
    <property type="entry name" value="PPIase_FKBP_dom"/>
</dbReference>
<dbReference type="AlphaFoldDB" id="A0A1H3LKX4"/>
<dbReference type="RefSeq" id="WP_092741919.1">
    <property type="nucleotide sequence ID" value="NZ_FNOV01000011.1"/>
</dbReference>
<comment type="catalytic activity">
    <reaction evidence="1 9 10">
        <text>[protein]-peptidylproline (omega=180) = [protein]-peptidylproline (omega=0)</text>
        <dbReference type="Rhea" id="RHEA:16237"/>
        <dbReference type="Rhea" id="RHEA-COMP:10747"/>
        <dbReference type="Rhea" id="RHEA-COMP:10748"/>
        <dbReference type="ChEBI" id="CHEBI:83833"/>
        <dbReference type="ChEBI" id="CHEBI:83834"/>
        <dbReference type="EC" id="5.2.1.8"/>
    </reaction>
</comment>
<keyword evidence="7 9" id="KW-0413">Isomerase</keyword>
<reference evidence="13" key="1">
    <citation type="submission" date="2016-10" db="EMBL/GenBank/DDBJ databases">
        <authorList>
            <person name="Varghese N."/>
            <person name="Submissions S."/>
        </authorList>
    </citation>
    <scope>NUCLEOTIDE SEQUENCE [LARGE SCALE GENOMIC DNA]</scope>
    <source>
        <strain evidence="13">CGMCC 1.8975</strain>
    </source>
</reference>
<dbReference type="Gene3D" id="2.40.10.330">
    <property type="match status" value="1"/>
</dbReference>
<keyword evidence="6" id="KW-0143">Chaperone</keyword>
<dbReference type="EC" id="5.2.1.8" evidence="10"/>
<dbReference type="GO" id="GO:0005737">
    <property type="term" value="C:cytoplasm"/>
    <property type="evidence" value="ECO:0007669"/>
    <property type="project" value="UniProtKB-SubCell"/>
</dbReference>
<evidence type="ECO:0000256" key="9">
    <source>
        <dbReference type="PROSITE-ProRule" id="PRU00277"/>
    </source>
</evidence>
<keyword evidence="4" id="KW-0963">Cytoplasm</keyword>
<dbReference type="PROSITE" id="PS50059">
    <property type="entry name" value="FKBP_PPIASE"/>
    <property type="match status" value="1"/>
</dbReference>
<evidence type="ECO:0000256" key="2">
    <source>
        <dbReference type="ARBA" id="ARBA00004496"/>
    </source>
</evidence>